<dbReference type="PANTHER" id="PTHR43842">
    <property type="entry name" value="PROPIONYL-COA CARBOXYLASE BETA CHAIN"/>
    <property type="match status" value="1"/>
</dbReference>
<organism evidence="5 6">
    <name type="scientific">Microvirga subterranea</name>
    <dbReference type="NCBI Taxonomy" id="186651"/>
    <lineage>
        <taxon>Bacteria</taxon>
        <taxon>Pseudomonadati</taxon>
        <taxon>Pseudomonadota</taxon>
        <taxon>Alphaproteobacteria</taxon>
        <taxon>Hyphomicrobiales</taxon>
        <taxon>Methylobacteriaceae</taxon>
        <taxon>Microvirga</taxon>
    </lineage>
</organism>
<reference evidence="5 6" key="1">
    <citation type="submission" date="2018-07" db="EMBL/GenBank/DDBJ databases">
        <title>Genomic Encyclopedia of Type Strains, Phase IV (KMG-IV): sequencing the most valuable type-strain genomes for metagenomic binning, comparative biology and taxonomic classification.</title>
        <authorList>
            <person name="Goeker M."/>
        </authorList>
    </citation>
    <scope>NUCLEOTIDE SEQUENCE [LARGE SCALE GENOMIC DNA]</scope>
    <source>
        <strain evidence="5 6">DSM 14364</strain>
    </source>
</reference>
<dbReference type="FunFam" id="3.90.226.10:FF:000017">
    <property type="entry name" value="Propionyl-CoA carboxylase subunit beta 5"/>
    <property type="match status" value="1"/>
</dbReference>
<feature type="domain" description="CoA carboxyltransferase C-terminal" evidence="4">
    <location>
        <begin position="264"/>
        <end position="504"/>
    </location>
</feature>
<proteinExistence type="inferred from homology"/>
<dbReference type="GO" id="GO:0015977">
    <property type="term" value="P:carbon fixation"/>
    <property type="evidence" value="ECO:0007669"/>
    <property type="project" value="UniProtKB-ARBA"/>
</dbReference>
<dbReference type="RefSeq" id="WP_114769245.1">
    <property type="nucleotide sequence ID" value="NZ_QQBB01000002.1"/>
</dbReference>
<dbReference type="PROSITE" id="PS50989">
    <property type="entry name" value="COA_CT_CTER"/>
    <property type="match status" value="1"/>
</dbReference>
<dbReference type="GO" id="GO:0003989">
    <property type="term" value="F:acetyl-CoA carboxylase activity"/>
    <property type="evidence" value="ECO:0007669"/>
    <property type="project" value="UniProtKB-ARBA"/>
</dbReference>
<protein>
    <recommendedName>
        <fullName evidence="2">Propionyl-CoA carboxylase beta chain</fullName>
    </recommendedName>
</protein>
<dbReference type="InterPro" id="IPR011762">
    <property type="entry name" value="COA_CT_N"/>
</dbReference>
<dbReference type="InterPro" id="IPR051047">
    <property type="entry name" value="AccD/PCCB"/>
</dbReference>
<dbReference type="FunFam" id="3.90.226.10:FF:000016">
    <property type="entry name" value="Propionyl-CoA carboxylase, beta subunit"/>
    <property type="match status" value="1"/>
</dbReference>
<evidence type="ECO:0000313" key="6">
    <source>
        <dbReference type="Proteomes" id="UP000254925"/>
    </source>
</evidence>
<name>A0A370HRZ0_9HYPH</name>
<evidence type="ECO:0000256" key="2">
    <source>
        <dbReference type="ARBA" id="ARBA00074538"/>
    </source>
</evidence>
<dbReference type="EMBL" id="QQBB01000002">
    <property type="protein sequence ID" value="RDI61070.1"/>
    <property type="molecule type" value="Genomic_DNA"/>
</dbReference>
<sequence length="510" mass="56228">MKDILERLEDRRAQARLGGGTKRIEAQHARGKLTARERIELLLDKNSFEEFDMFVEHRSTDFGMEKVKIPGDGVVTGWGTVNGRTVFVFAKDFTVFGGSLSEAHAQKITKIQDMALKMRAPIVGLFDAGGARIQEGVAALGGYGEVFKRNVIASGVIPQISVIMGPCAGGDVYSPAMTDFIFMVRDRSYMFVTGPDVVKTVTNETVTSEELGGAKIHTTKSSVADGAYDNDVEALLQVRRLIDFLPANNMDGVPEIPSFDDPNRVDESLDTLIPDNPNKPYDMKELILKVVDEGDFFEIQEAFARNMITGFGRIEGRTVGFVANQPMVLAGVLDSDASRKAARFVRFCDAFNIPIVTFEDVPGFLPGTAQEYGGLIKHGAKLLFAYSEATVPLVTVITRKAFGGAYDVMASKHIGGDVNYAWPTAQIAVMGAKGAVEIIFRQDLGDQDKIAARTKEYEDRFMSPFVAAERGYIDEVIMPHSTRRRIARALAMLRHKETEQPWKKHDNIPL</sequence>
<dbReference type="OrthoDB" id="9803706at2"/>
<dbReference type="Proteomes" id="UP000254925">
    <property type="component" value="Unassembled WGS sequence"/>
</dbReference>
<comment type="caution">
    <text evidence="5">The sequence shown here is derived from an EMBL/GenBank/DDBJ whole genome shotgun (WGS) entry which is preliminary data.</text>
</comment>
<accession>A0A370HRZ0</accession>
<dbReference type="Pfam" id="PF01039">
    <property type="entry name" value="Carboxyl_trans"/>
    <property type="match status" value="1"/>
</dbReference>
<dbReference type="InterPro" id="IPR034733">
    <property type="entry name" value="AcCoA_carboxyl_beta"/>
</dbReference>
<dbReference type="SUPFAM" id="SSF52096">
    <property type="entry name" value="ClpP/crotonase"/>
    <property type="match status" value="2"/>
</dbReference>
<dbReference type="GO" id="GO:0004658">
    <property type="term" value="F:propionyl-CoA carboxylase activity"/>
    <property type="evidence" value="ECO:0007669"/>
    <property type="project" value="UniProtKB-ARBA"/>
</dbReference>
<dbReference type="GO" id="GO:0016740">
    <property type="term" value="F:transferase activity"/>
    <property type="evidence" value="ECO:0007669"/>
    <property type="project" value="UniProtKB-KW"/>
</dbReference>
<keyword evidence="5" id="KW-0808">Transferase</keyword>
<feature type="domain" description="CoA carboxyltransferase N-terminal" evidence="3">
    <location>
        <begin position="1"/>
        <end position="257"/>
    </location>
</feature>
<dbReference type="Gene3D" id="3.90.226.10">
    <property type="entry name" value="2-enoyl-CoA Hydratase, Chain A, domain 1"/>
    <property type="match status" value="2"/>
</dbReference>
<evidence type="ECO:0000259" key="4">
    <source>
        <dbReference type="PROSITE" id="PS50989"/>
    </source>
</evidence>
<evidence type="ECO:0000313" key="5">
    <source>
        <dbReference type="EMBL" id="RDI61070.1"/>
    </source>
</evidence>
<dbReference type="PANTHER" id="PTHR43842:SF2">
    <property type="entry name" value="PROPIONYL-COA CARBOXYLASE BETA CHAIN, MITOCHONDRIAL"/>
    <property type="match status" value="1"/>
</dbReference>
<dbReference type="GO" id="GO:0009317">
    <property type="term" value="C:acetyl-CoA carboxylase complex"/>
    <property type="evidence" value="ECO:0007669"/>
    <property type="project" value="UniProtKB-ARBA"/>
</dbReference>
<dbReference type="AlphaFoldDB" id="A0A370HRZ0"/>
<dbReference type="PROSITE" id="PS50980">
    <property type="entry name" value="COA_CT_NTER"/>
    <property type="match status" value="1"/>
</dbReference>
<gene>
    <name evidence="5" type="ORF">DES45_102464</name>
</gene>
<dbReference type="InterPro" id="IPR011763">
    <property type="entry name" value="COA_CT_C"/>
</dbReference>
<keyword evidence="6" id="KW-1185">Reference proteome</keyword>
<evidence type="ECO:0000259" key="3">
    <source>
        <dbReference type="PROSITE" id="PS50980"/>
    </source>
</evidence>
<comment type="similarity">
    <text evidence="1">Belongs to the AccD/PCCB family.</text>
</comment>
<dbReference type="InterPro" id="IPR029045">
    <property type="entry name" value="ClpP/crotonase-like_dom_sf"/>
</dbReference>
<evidence type="ECO:0000256" key="1">
    <source>
        <dbReference type="ARBA" id="ARBA00006102"/>
    </source>
</evidence>